<dbReference type="RefSeq" id="WP_008319638.1">
    <property type="nucleotide sequence ID" value="NZ_AOLN01000011.1"/>
</dbReference>
<keyword evidence="2" id="KW-1185">Reference proteome</keyword>
<dbReference type="Proteomes" id="UP000011550">
    <property type="component" value="Unassembled WGS sequence"/>
</dbReference>
<name>M0IFG1_9EURY</name>
<evidence type="ECO:0000313" key="2">
    <source>
        <dbReference type="Proteomes" id="UP000011550"/>
    </source>
</evidence>
<evidence type="ECO:0008006" key="3">
    <source>
        <dbReference type="Google" id="ProtNLM"/>
    </source>
</evidence>
<sequence length="288" mass="30768">MPSRRDYLAGIGGGLGSAVGLAGCLGRTDSGVAGPLSFGEEATVGDAVVTPRWVHPQASIFYVSNVDWGAIERLDDEWVVFVNVSAESDSGTPPEKESFRLLAGDDDFAPRENVGNAALHAIQPDTATVSDAYPPASGKRGWLAFTVPAEYEFATELRLQFEHGGSGVSWSLSTDTTERIAGPHPTFELVSFEGPNRIPIDEAAELTITVRNTSSTDGVFRVCLNMTGMYSFNEFSFPVEAGAEATATHQLDVSDYVSEPNSTFSCTLRTAETERRISITAAPTSEDS</sequence>
<dbReference type="STRING" id="662479.C440_07097"/>
<gene>
    <name evidence="1" type="ORF">C440_07097</name>
</gene>
<accession>M0IFG1</accession>
<dbReference type="PATRIC" id="fig|662479.7.peg.1434"/>
<reference evidence="1 2" key="1">
    <citation type="journal article" date="2014" name="PLoS Genet.">
        <title>Phylogenetically driven sequencing of extremely halophilic archaea reveals strategies for static and dynamic osmo-response.</title>
        <authorList>
            <person name="Becker E.A."/>
            <person name="Seitzer P.M."/>
            <person name="Tritt A."/>
            <person name="Larsen D."/>
            <person name="Krusor M."/>
            <person name="Yao A.I."/>
            <person name="Wu D."/>
            <person name="Madern D."/>
            <person name="Eisen J.A."/>
            <person name="Darling A.E."/>
            <person name="Facciotti M.T."/>
        </authorList>
    </citation>
    <scope>NUCLEOTIDE SEQUENCE [LARGE SCALE GENOMIC DNA]</scope>
    <source>
        <strain evidence="1 2">ATCC BAA-1512</strain>
    </source>
</reference>
<dbReference type="PROSITE" id="PS51257">
    <property type="entry name" value="PROKAR_LIPOPROTEIN"/>
    <property type="match status" value="1"/>
</dbReference>
<organism evidence="1 2">
    <name type="scientific">Haloferax mucosum ATCC BAA-1512</name>
    <dbReference type="NCBI Taxonomy" id="662479"/>
    <lineage>
        <taxon>Archaea</taxon>
        <taxon>Methanobacteriati</taxon>
        <taxon>Methanobacteriota</taxon>
        <taxon>Stenosarchaea group</taxon>
        <taxon>Halobacteria</taxon>
        <taxon>Halobacteriales</taxon>
        <taxon>Haloferacaceae</taxon>
        <taxon>Haloferax</taxon>
    </lineage>
</organism>
<evidence type="ECO:0000313" key="1">
    <source>
        <dbReference type="EMBL" id="ELZ94822.1"/>
    </source>
</evidence>
<dbReference type="EMBL" id="AOLN01000011">
    <property type="protein sequence ID" value="ELZ94822.1"/>
    <property type="molecule type" value="Genomic_DNA"/>
</dbReference>
<comment type="caution">
    <text evidence="1">The sequence shown here is derived from an EMBL/GenBank/DDBJ whole genome shotgun (WGS) entry which is preliminary data.</text>
</comment>
<proteinExistence type="predicted"/>
<protein>
    <recommendedName>
        <fullName evidence="3">CARDB domain-containing protein</fullName>
    </recommendedName>
</protein>
<dbReference type="AlphaFoldDB" id="M0IFG1"/>